<dbReference type="Pfam" id="PF16745">
    <property type="entry name" value="RsgA_N"/>
    <property type="match status" value="1"/>
</dbReference>
<dbReference type="Gene3D" id="1.10.40.50">
    <property type="entry name" value="Probable gtpase engc, domain 3"/>
    <property type="match status" value="1"/>
</dbReference>
<dbReference type="NCBIfam" id="TIGR00157">
    <property type="entry name" value="ribosome small subunit-dependent GTPase A"/>
    <property type="match status" value="1"/>
</dbReference>
<dbReference type="InterPro" id="IPR031944">
    <property type="entry name" value="RsgA_N"/>
</dbReference>
<dbReference type="AlphaFoldDB" id="A0A2N0VKZ3"/>
<dbReference type="Gene3D" id="3.40.50.300">
    <property type="entry name" value="P-loop containing nucleotide triphosphate hydrolases"/>
    <property type="match status" value="1"/>
</dbReference>
<dbReference type="InterPro" id="IPR012340">
    <property type="entry name" value="NA-bd_OB-fold"/>
</dbReference>
<dbReference type="SUPFAM" id="SSF50249">
    <property type="entry name" value="Nucleic acid-binding proteins"/>
    <property type="match status" value="1"/>
</dbReference>
<name>A0A2N0VKZ3_9BACT</name>
<dbReference type="HAMAP" id="MF_01820">
    <property type="entry name" value="GTPase_RsgA"/>
    <property type="match status" value="1"/>
</dbReference>
<keyword evidence="3 10" id="KW-0479">Metal-binding</keyword>
<keyword evidence="5 10" id="KW-0547">Nucleotide-binding</keyword>
<dbReference type="Pfam" id="PF03193">
    <property type="entry name" value="RsgA_GTPase"/>
    <property type="match status" value="1"/>
</dbReference>
<feature type="domain" description="CP-type G" evidence="12">
    <location>
        <begin position="77"/>
        <end position="237"/>
    </location>
</feature>
<dbReference type="OrthoDB" id="9809485at2"/>
<evidence type="ECO:0000256" key="2">
    <source>
        <dbReference type="ARBA" id="ARBA00022517"/>
    </source>
</evidence>
<keyword evidence="1 10" id="KW-0963">Cytoplasm</keyword>
<dbReference type="InterPro" id="IPR004881">
    <property type="entry name" value="Ribosome_biogen_GTPase_RsgA"/>
</dbReference>
<comment type="cofactor">
    <cofactor evidence="10">
        <name>Zn(2+)</name>
        <dbReference type="ChEBI" id="CHEBI:29105"/>
    </cofactor>
    <text evidence="10">Binds 1 zinc ion per subunit.</text>
</comment>
<reference evidence="13 14" key="1">
    <citation type="submission" date="2017-11" db="EMBL/GenBank/DDBJ databases">
        <title>Rhodohalobacter 15182 sp. nov., isolated from a salt lake.</title>
        <authorList>
            <person name="Han S."/>
        </authorList>
    </citation>
    <scope>NUCLEOTIDE SEQUENCE [LARGE SCALE GENOMIC DNA]</scope>
    <source>
        <strain evidence="13 14">15182</strain>
    </source>
</reference>
<dbReference type="Gene3D" id="2.40.50.140">
    <property type="entry name" value="Nucleic acid-binding proteins"/>
    <property type="match status" value="1"/>
</dbReference>
<feature type="binding site" evidence="10">
    <location>
        <position position="274"/>
    </location>
    <ligand>
        <name>Zn(2+)</name>
        <dbReference type="ChEBI" id="CHEBI:29105"/>
    </ligand>
</feature>
<evidence type="ECO:0000313" key="13">
    <source>
        <dbReference type="EMBL" id="PKD44834.1"/>
    </source>
</evidence>
<evidence type="ECO:0000256" key="6">
    <source>
        <dbReference type="ARBA" id="ARBA00022801"/>
    </source>
</evidence>
<keyword evidence="2 10" id="KW-0690">Ribosome biogenesis</keyword>
<feature type="domain" description="EngC GTPase" evidence="11">
    <location>
        <begin position="86"/>
        <end position="235"/>
    </location>
</feature>
<keyword evidence="14" id="KW-1185">Reference proteome</keyword>
<evidence type="ECO:0000256" key="9">
    <source>
        <dbReference type="ARBA" id="ARBA00023134"/>
    </source>
</evidence>
<dbReference type="InterPro" id="IPR010914">
    <property type="entry name" value="RsgA_GTPase_dom"/>
</dbReference>
<dbReference type="PROSITE" id="PS51721">
    <property type="entry name" value="G_CP"/>
    <property type="match status" value="1"/>
</dbReference>
<feature type="binding site" evidence="10">
    <location>
        <position position="261"/>
    </location>
    <ligand>
        <name>Zn(2+)</name>
        <dbReference type="ChEBI" id="CHEBI:29105"/>
    </ligand>
</feature>
<comment type="subunit">
    <text evidence="10">Monomer. Associates with 30S ribosomal subunit, binds 16S rRNA.</text>
</comment>
<feature type="binding site" evidence="10">
    <location>
        <position position="268"/>
    </location>
    <ligand>
        <name>Zn(2+)</name>
        <dbReference type="ChEBI" id="CHEBI:29105"/>
    </ligand>
</feature>
<dbReference type="PANTHER" id="PTHR32120">
    <property type="entry name" value="SMALL RIBOSOMAL SUBUNIT BIOGENESIS GTPASE RSGA"/>
    <property type="match status" value="1"/>
</dbReference>
<keyword evidence="9 10" id="KW-0342">GTP-binding</keyword>
<evidence type="ECO:0000256" key="10">
    <source>
        <dbReference type="HAMAP-Rule" id="MF_01820"/>
    </source>
</evidence>
<evidence type="ECO:0000256" key="4">
    <source>
        <dbReference type="ARBA" id="ARBA00022730"/>
    </source>
</evidence>
<keyword evidence="7 10" id="KW-0862">Zinc</keyword>
<dbReference type="EC" id="3.6.1.-" evidence="10"/>
<dbReference type="InterPro" id="IPR030378">
    <property type="entry name" value="G_CP_dom"/>
</dbReference>
<dbReference type="CDD" id="cd04466">
    <property type="entry name" value="S1_YloQ_GTPase"/>
    <property type="match status" value="1"/>
</dbReference>
<dbReference type="GO" id="GO:0019843">
    <property type="term" value="F:rRNA binding"/>
    <property type="evidence" value="ECO:0007669"/>
    <property type="project" value="UniProtKB-KW"/>
</dbReference>
<dbReference type="GO" id="GO:0042274">
    <property type="term" value="P:ribosomal small subunit biogenesis"/>
    <property type="evidence" value="ECO:0007669"/>
    <property type="project" value="UniProtKB-UniRule"/>
</dbReference>
<dbReference type="CDD" id="cd01854">
    <property type="entry name" value="YjeQ_EngC"/>
    <property type="match status" value="1"/>
</dbReference>
<evidence type="ECO:0000256" key="8">
    <source>
        <dbReference type="ARBA" id="ARBA00022884"/>
    </source>
</evidence>
<feature type="binding site" evidence="10">
    <location>
        <begin position="126"/>
        <end position="129"/>
    </location>
    <ligand>
        <name>GTP</name>
        <dbReference type="ChEBI" id="CHEBI:37565"/>
    </ligand>
</feature>
<gene>
    <name evidence="10 13" type="primary">rsgA</name>
    <name evidence="13" type="ORF">CWD77_05065</name>
</gene>
<dbReference type="GO" id="GO:0046872">
    <property type="term" value="F:metal ion binding"/>
    <property type="evidence" value="ECO:0007669"/>
    <property type="project" value="UniProtKB-KW"/>
</dbReference>
<dbReference type="PANTHER" id="PTHR32120:SF11">
    <property type="entry name" value="SMALL RIBOSOMAL SUBUNIT BIOGENESIS GTPASE RSGA 1, MITOCHONDRIAL-RELATED"/>
    <property type="match status" value="1"/>
</dbReference>
<keyword evidence="8 10" id="KW-0694">RNA-binding</keyword>
<dbReference type="RefSeq" id="WP_101072122.1">
    <property type="nucleotide sequence ID" value="NZ_PISP01000001.1"/>
</dbReference>
<comment type="caution">
    <text evidence="13">The sequence shown here is derived from an EMBL/GenBank/DDBJ whole genome shotgun (WGS) entry which is preliminary data.</text>
</comment>
<dbReference type="InterPro" id="IPR027417">
    <property type="entry name" value="P-loop_NTPase"/>
</dbReference>
<dbReference type="Proteomes" id="UP000233398">
    <property type="component" value="Unassembled WGS sequence"/>
</dbReference>
<feature type="binding site" evidence="10">
    <location>
        <position position="266"/>
    </location>
    <ligand>
        <name>Zn(2+)</name>
        <dbReference type="ChEBI" id="CHEBI:29105"/>
    </ligand>
</feature>
<keyword evidence="6 10" id="KW-0378">Hydrolase</keyword>
<comment type="similarity">
    <text evidence="10">Belongs to the TRAFAC class YlqF/YawG GTPase family. RsgA subfamily.</text>
</comment>
<proteinExistence type="inferred from homology"/>
<feature type="binding site" evidence="10">
    <location>
        <begin position="179"/>
        <end position="187"/>
    </location>
    <ligand>
        <name>GTP</name>
        <dbReference type="ChEBI" id="CHEBI:37565"/>
    </ligand>
</feature>
<dbReference type="SUPFAM" id="SSF52540">
    <property type="entry name" value="P-loop containing nucleoside triphosphate hydrolases"/>
    <property type="match status" value="1"/>
</dbReference>
<accession>A0A2N0VKZ3</accession>
<dbReference type="GO" id="GO:0003924">
    <property type="term" value="F:GTPase activity"/>
    <property type="evidence" value="ECO:0007669"/>
    <property type="project" value="UniProtKB-UniRule"/>
</dbReference>
<organism evidence="13 14">
    <name type="scientific">Rhodohalobacter barkolensis</name>
    <dbReference type="NCBI Taxonomy" id="2053187"/>
    <lineage>
        <taxon>Bacteria</taxon>
        <taxon>Pseudomonadati</taxon>
        <taxon>Balneolota</taxon>
        <taxon>Balneolia</taxon>
        <taxon>Balneolales</taxon>
        <taxon>Balneolaceae</taxon>
        <taxon>Rhodohalobacter</taxon>
    </lineage>
</organism>
<dbReference type="PROSITE" id="PS50936">
    <property type="entry name" value="ENGC_GTPASE"/>
    <property type="match status" value="1"/>
</dbReference>
<protein>
    <recommendedName>
        <fullName evidence="10">Small ribosomal subunit biogenesis GTPase RsgA</fullName>
        <ecNumber evidence="10">3.6.1.-</ecNumber>
    </recommendedName>
</protein>
<dbReference type="GO" id="GO:0005737">
    <property type="term" value="C:cytoplasm"/>
    <property type="evidence" value="ECO:0007669"/>
    <property type="project" value="UniProtKB-SubCell"/>
</dbReference>
<evidence type="ECO:0000256" key="1">
    <source>
        <dbReference type="ARBA" id="ARBA00022490"/>
    </source>
</evidence>
<dbReference type="EMBL" id="PISP01000001">
    <property type="protein sequence ID" value="PKD44834.1"/>
    <property type="molecule type" value="Genomic_DNA"/>
</dbReference>
<dbReference type="GO" id="GO:0005525">
    <property type="term" value="F:GTP binding"/>
    <property type="evidence" value="ECO:0007669"/>
    <property type="project" value="UniProtKB-UniRule"/>
</dbReference>
<evidence type="ECO:0000313" key="14">
    <source>
        <dbReference type="Proteomes" id="UP000233398"/>
    </source>
</evidence>
<comment type="subcellular location">
    <subcellularLocation>
        <location evidence="10">Cytoplasm</location>
    </subcellularLocation>
</comment>
<comment type="function">
    <text evidence="10">One of several proteins that assist in the late maturation steps of the functional core of the 30S ribosomal subunit. Helps release RbfA from mature subunits. May play a role in the assembly of ribosomal proteins into the subunit. Circularly permuted GTPase that catalyzes slow GTP hydrolysis, GTPase activity is stimulated by the 30S ribosomal subunit.</text>
</comment>
<sequence length="302" mass="33595">MKKGRVIQSTGKWYKVSCDGDIIDSRLPGKFRLDKKEVTNPVAVGDYVDIEIGDDGTGSIQKIHDRENYIPRQATHGRRGEQILVSNVDRAWVVQSVKQPKLNTGFIDRFLVTCEAYEVSGGVIFNKMDLAKSGGRAHVQELSELYRSLGYETAITSAETGDTDDLKSKIAGKTSVFIGPSGVGKTSLLNQIEPDLKLRVGEISSYSQKGKHTTTFAQLIPLSDGGFVVDTPGIREFGLVHIDKPELSLYFPEMIEPRQHCKFYNCTHYHEPKCGVIEAFEDGKIAASRYNSYLNILESLDR</sequence>
<evidence type="ECO:0000256" key="7">
    <source>
        <dbReference type="ARBA" id="ARBA00022833"/>
    </source>
</evidence>
<evidence type="ECO:0000259" key="11">
    <source>
        <dbReference type="PROSITE" id="PS50936"/>
    </source>
</evidence>
<evidence type="ECO:0000259" key="12">
    <source>
        <dbReference type="PROSITE" id="PS51721"/>
    </source>
</evidence>
<evidence type="ECO:0000256" key="5">
    <source>
        <dbReference type="ARBA" id="ARBA00022741"/>
    </source>
</evidence>
<evidence type="ECO:0000256" key="3">
    <source>
        <dbReference type="ARBA" id="ARBA00022723"/>
    </source>
</evidence>
<keyword evidence="4 10" id="KW-0699">rRNA-binding</keyword>